<proteinExistence type="predicted"/>
<comment type="caution">
    <text evidence="1">The sequence shown here is derived from an EMBL/GenBank/DDBJ whole genome shotgun (WGS) entry which is preliminary data.</text>
</comment>
<protein>
    <submittedName>
        <fullName evidence="1">Uncharacterized protein</fullName>
    </submittedName>
</protein>
<organism evidence="1 2">
    <name type="scientific">Meloidogyne enterolobii</name>
    <name type="common">Root-knot nematode worm</name>
    <name type="synonym">Meloidogyne mayaguensis</name>
    <dbReference type="NCBI Taxonomy" id="390850"/>
    <lineage>
        <taxon>Eukaryota</taxon>
        <taxon>Metazoa</taxon>
        <taxon>Ecdysozoa</taxon>
        <taxon>Nematoda</taxon>
        <taxon>Chromadorea</taxon>
        <taxon>Rhabditida</taxon>
        <taxon>Tylenchina</taxon>
        <taxon>Tylenchomorpha</taxon>
        <taxon>Tylenchoidea</taxon>
        <taxon>Meloidogynidae</taxon>
        <taxon>Meloidogyninae</taxon>
        <taxon>Meloidogyne</taxon>
    </lineage>
</organism>
<evidence type="ECO:0000313" key="2">
    <source>
        <dbReference type="Proteomes" id="UP001497535"/>
    </source>
</evidence>
<gene>
    <name evidence="1" type="ORF">MENTE1834_LOCUS27920</name>
</gene>
<sequence>MSKPLQFLTLASWKICDLVNSNVHQISRECLWILSNIAAGTSEHVTRLFSVDGMAQSVFQLAYDQSPRKRKVGFKSF</sequence>
<accession>A0ACB0ZP33</accession>
<dbReference type="EMBL" id="CAVMJV010000042">
    <property type="protein sequence ID" value="CAK5080733.1"/>
    <property type="molecule type" value="Genomic_DNA"/>
</dbReference>
<dbReference type="Proteomes" id="UP001497535">
    <property type="component" value="Unassembled WGS sequence"/>
</dbReference>
<reference evidence="1" key="1">
    <citation type="submission" date="2023-11" db="EMBL/GenBank/DDBJ databases">
        <authorList>
            <person name="Poullet M."/>
        </authorList>
    </citation>
    <scope>NUCLEOTIDE SEQUENCE</scope>
    <source>
        <strain evidence="1">E1834</strain>
    </source>
</reference>
<name>A0ACB0ZP33_MELEN</name>
<keyword evidence="2" id="KW-1185">Reference proteome</keyword>
<evidence type="ECO:0000313" key="1">
    <source>
        <dbReference type="EMBL" id="CAK5080733.1"/>
    </source>
</evidence>